<sequence>MAESRSICIVPLVGSNYATWKIKCHMALMKNSLWKIVNGTETEPAGAEALTKFNSRKDRALAIIILSIDLTLLHLLWDPTNPVEVWKALSDQFLKKTWTNRLSLTRKLHSLKLNAVVGDNITEDDHVVYLLASLPESYDMLVTAFEANETVPSMNTVIERLVYEGRKRQERNPSSSTAEGAMAAKHHKNGPKCFFC</sequence>
<evidence type="ECO:0008006" key="2">
    <source>
        <dbReference type="Google" id="ProtNLM"/>
    </source>
</evidence>
<accession>A0A1X7VR57</accession>
<dbReference type="STRING" id="400682.A0A1X7VR57"/>
<reference evidence="1" key="1">
    <citation type="submission" date="2017-05" db="UniProtKB">
        <authorList>
            <consortium name="EnsemblMetazoa"/>
        </authorList>
    </citation>
    <scope>IDENTIFICATION</scope>
</reference>
<organism evidence="1">
    <name type="scientific">Amphimedon queenslandica</name>
    <name type="common">Sponge</name>
    <dbReference type="NCBI Taxonomy" id="400682"/>
    <lineage>
        <taxon>Eukaryota</taxon>
        <taxon>Metazoa</taxon>
        <taxon>Porifera</taxon>
        <taxon>Demospongiae</taxon>
        <taxon>Heteroscleromorpha</taxon>
        <taxon>Haplosclerida</taxon>
        <taxon>Niphatidae</taxon>
        <taxon>Amphimedon</taxon>
    </lineage>
</organism>
<dbReference type="eggNOG" id="ENOG502SD1R">
    <property type="taxonomic scope" value="Eukaryota"/>
</dbReference>
<proteinExistence type="predicted"/>
<dbReference type="InParanoid" id="A0A1X7VR57"/>
<protein>
    <recommendedName>
        <fullName evidence="2">DUF4219 domain-containing protein</fullName>
    </recommendedName>
</protein>
<dbReference type="Pfam" id="PF14223">
    <property type="entry name" value="Retrotran_gag_2"/>
    <property type="match status" value="2"/>
</dbReference>
<dbReference type="EnsemblMetazoa" id="Aqu2.1.42384_001">
    <property type="protein sequence ID" value="Aqu2.1.42384_001"/>
    <property type="gene ID" value="Aqu2.1.42384"/>
</dbReference>
<dbReference type="PANTHER" id="PTHR47481:SF22">
    <property type="entry name" value="RETROTRANSPOSON GAG DOMAIN-CONTAINING PROTEIN"/>
    <property type="match status" value="1"/>
</dbReference>
<dbReference type="OrthoDB" id="7478066at2759"/>
<name>A0A1X7VR57_AMPQE</name>
<dbReference type="PANTHER" id="PTHR47481">
    <property type="match status" value="1"/>
</dbReference>
<evidence type="ECO:0000313" key="1">
    <source>
        <dbReference type="EnsemblMetazoa" id="Aqu2.1.42384_001"/>
    </source>
</evidence>
<dbReference type="AlphaFoldDB" id="A0A1X7VR57"/>